<evidence type="ECO:0000313" key="1">
    <source>
        <dbReference type="EMBL" id="GAA4837883.1"/>
    </source>
</evidence>
<proteinExistence type="predicted"/>
<dbReference type="PROSITE" id="PS51257">
    <property type="entry name" value="PROKAR_LIPOPROTEIN"/>
    <property type="match status" value="1"/>
</dbReference>
<keyword evidence="2" id="KW-1185">Reference proteome</keyword>
<reference evidence="2" key="1">
    <citation type="journal article" date="2019" name="Int. J. Syst. Evol. Microbiol.">
        <title>The Global Catalogue of Microorganisms (GCM) 10K type strain sequencing project: providing services to taxonomists for standard genome sequencing and annotation.</title>
        <authorList>
            <consortium name="The Broad Institute Genomics Platform"/>
            <consortium name="The Broad Institute Genome Sequencing Center for Infectious Disease"/>
            <person name="Wu L."/>
            <person name="Ma J."/>
        </authorList>
    </citation>
    <scope>NUCLEOTIDE SEQUENCE [LARGE SCALE GENOMIC DNA]</scope>
    <source>
        <strain evidence="2">JCM 18326</strain>
    </source>
</reference>
<organism evidence="1 2">
    <name type="scientific">Algivirga pacifica</name>
    <dbReference type="NCBI Taxonomy" id="1162670"/>
    <lineage>
        <taxon>Bacteria</taxon>
        <taxon>Pseudomonadati</taxon>
        <taxon>Bacteroidota</taxon>
        <taxon>Cytophagia</taxon>
        <taxon>Cytophagales</taxon>
        <taxon>Flammeovirgaceae</taxon>
        <taxon>Algivirga</taxon>
    </lineage>
</organism>
<gene>
    <name evidence="1" type="ORF">GCM10023331_23760</name>
</gene>
<dbReference type="Proteomes" id="UP001500298">
    <property type="component" value="Unassembled WGS sequence"/>
</dbReference>
<dbReference type="RefSeq" id="WP_345372081.1">
    <property type="nucleotide sequence ID" value="NZ_BAABJX010000036.1"/>
</dbReference>
<accession>A0ABP9DAT8</accession>
<evidence type="ECO:0008006" key="3">
    <source>
        <dbReference type="Google" id="ProtNLM"/>
    </source>
</evidence>
<dbReference type="InterPro" id="IPR027304">
    <property type="entry name" value="Trigger_fact/SurA_dom_sf"/>
</dbReference>
<protein>
    <recommendedName>
        <fullName evidence="3">Peptidyl-prolyl cis-trans isomerase</fullName>
    </recommendedName>
</protein>
<sequence length="293" mass="34374">MNKYIIFFLAALSLSACEEVRTVFSSAKDITASKGKALARVHDKVLYEKDLAGIMDLTVASEADSTLVKRYVNSWVRKELLLHEAEENMEMDEAELERKIEEYKFQLLAYAYEQKYVAENLDTLVTEEELEKYYGENEKEFVLKSNIVRGVFLKFPEETPNLDKLEQWMKDDGDASMAKIRSLALSYADFAYTNDDSWMELDELLFGTPFMKTTSDQLQMLKRKRFWKTEDGGYAYFFYIREYKIVDQVSPLEFVRDQVEAVILNRRKVRLSTNLSKDLYQKATINEDYEIFN</sequence>
<name>A0ABP9DAT8_9BACT</name>
<evidence type="ECO:0000313" key="2">
    <source>
        <dbReference type="Proteomes" id="UP001500298"/>
    </source>
</evidence>
<comment type="caution">
    <text evidence="1">The sequence shown here is derived from an EMBL/GenBank/DDBJ whole genome shotgun (WGS) entry which is preliminary data.</text>
</comment>
<dbReference type="EMBL" id="BAABJX010000036">
    <property type="protein sequence ID" value="GAA4837883.1"/>
    <property type="molecule type" value="Genomic_DNA"/>
</dbReference>
<dbReference type="SUPFAM" id="SSF109998">
    <property type="entry name" value="Triger factor/SurA peptide-binding domain-like"/>
    <property type="match status" value="1"/>
</dbReference>